<dbReference type="Gene3D" id="2.20.110.10">
    <property type="entry name" value="Histone H3 K4-specific methyltransferase SET7/9 N-terminal domain"/>
    <property type="match status" value="2"/>
</dbReference>
<feature type="repeat" description="RCC1" evidence="3">
    <location>
        <begin position="320"/>
        <end position="378"/>
    </location>
</feature>
<comment type="caution">
    <text evidence="5">The sequence shown here is derived from an EMBL/GenBank/DDBJ whole genome shotgun (WGS) entry which is preliminary data.</text>
</comment>
<dbReference type="InterPro" id="IPR059093">
    <property type="entry name" value="HA_Alsin"/>
</dbReference>
<name>A0A0L0CMH7_LUCCU</name>
<dbReference type="Pfam" id="PF02204">
    <property type="entry name" value="VPS9"/>
    <property type="match status" value="1"/>
</dbReference>
<sequence length="1450" mass="166952">MNSDHQIISSATTNSNNNDEAFFIFFNGSRVTVAWQNETPPFSPILRLCSISPTIFLLLNQDKYLYEAKFDHESLVIQMKCIQRNVIDVQYCRISKEVFLVLGEGSVVKQCIIDYLKPLEDNLWLPVIFDPLELSEDGVRIKRICSSSEATIFLSNMGDIYALGNCGVHFSVECEQPKLLRLFKKGLDIIDIAAGEQFFIFLTRKQWLFETNQTTAIQNYGELPDLLRSEQCNKNTSSSMHSSTISTGLDLETSIQSLLQQGYSLLHTQIFSMGANNKGLLGTGDHIKRDSLYNVQKLKEVGVCSLATGKNHTVVRTIDGRLYHWGFNDKKQLTNNEQIYEISSPTELSFDSSDLDVPRVHILEACCGDYRTVLLNTQGEIFEKNKQTYSQEKDFLTIQMKNISQQSYPLLLASHQLTLYNRRYFKRQYHTLHHHIQNQLKQMMNFRKKFLQLNQLVEKVLKDLHEVCHHWENVLYIVITILHSLEQFYRGDYDQSTELVVIKYYRECIQIFELYTKAYCDTYSIDGFNEAYQLFNHSYPPTTSAGYKNQDLLKMFQQPFLIFPYVIQLLEHIQKHENICREELLAWNEFSRRNRIDLELADNTRDFWRSNFKNTKVLQFKTKERRVILSSTAVPIKISHVGFGATIFILFSDFLCQHSSQITALPLNAMWLKKEETGIRIITPEKNFVLTSKNKHDIELWYDQLEITIKTVLMLSEKSKIPEVRMIDYNFAPNHAIYGGVYVKGNFSNGVMHGKCRLEYPNGKMYSGDVIHGVIEGYGRMFIPKVGLYKGNLKNGKFWGHGTLIINEKELYEGNFRNGLFNGHGHKQHSDYVYIGEFVDNQRCGYGVLDRIATGEKYLGLFADNKRIGNGVCISSTGDYFEGSFANDELTGRCIAIFPNGFYYEGESTLNGPSGLGKYYMPVGYNKQDEDNIDMTLNSEMKGNILSGQLTGTWENVRINAGTMEINRKFTKYPITFGSNIIDNSRKWCSLFDDFENELFGDLANATPNTKPLIFALWNRVIAFISKQQELENEKLIPRELDITNISTANVSSHNNNKKGFLPLQNISKDFDKLSLNSSLLNFEKPELSRNHSHSEDTLNGLDFSSFDLLSTFNKLTNLSSDDSGGSHTYSTLMDVMENCNNITLDSFNDSALSNSVPNDDCISLQTEMDLIPQFGMSDLNDQELIAIKEYLRDAFRYRYHPFKHLNERITHCFYRSYGCWKIKPTPLLAQQAMREWESISQRVYKFIRRLFPALPEEYSVVGENREVVSHITLLYPILLSEGIYSTLFVLYANKYSHKDEIYRQNLLQAEKLNDNDLMQYLEFDSNILLVVNTDTFLEAIKMLKELKEKYTPMAMLTVIENCMEKITLAYQTISSATKISLNADLIMPLSLILLLRAAIPHLGAELALLDDLTDCKNFQFEMNGIRGYCYTTLKASYEHIATKTLFEKK</sequence>
<dbReference type="PROSITE" id="PS50012">
    <property type="entry name" value="RCC1_3"/>
    <property type="match status" value="2"/>
</dbReference>
<dbReference type="Pfam" id="PF02493">
    <property type="entry name" value="MORN"/>
    <property type="match status" value="6"/>
</dbReference>
<dbReference type="PANTHER" id="PTHR46089">
    <property type="entry name" value="ALSIN HOMOLOG"/>
    <property type="match status" value="1"/>
</dbReference>
<organism evidence="5 6">
    <name type="scientific">Lucilia cuprina</name>
    <name type="common">Green bottle fly</name>
    <name type="synonym">Australian sheep blowfly</name>
    <dbReference type="NCBI Taxonomy" id="7375"/>
    <lineage>
        <taxon>Eukaryota</taxon>
        <taxon>Metazoa</taxon>
        <taxon>Ecdysozoa</taxon>
        <taxon>Arthropoda</taxon>
        <taxon>Hexapoda</taxon>
        <taxon>Insecta</taxon>
        <taxon>Pterygota</taxon>
        <taxon>Neoptera</taxon>
        <taxon>Endopterygota</taxon>
        <taxon>Diptera</taxon>
        <taxon>Brachycera</taxon>
        <taxon>Muscomorpha</taxon>
        <taxon>Oestroidea</taxon>
        <taxon>Calliphoridae</taxon>
        <taxon>Luciliinae</taxon>
        <taxon>Lucilia</taxon>
    </lineage>
</organism>
<dbReference type="Proteomes" id="UP000037069">
    <property type="component" value="Unassembled WGS sequence"/>
</dbReference>
<dbReference type="PROSITE" id="PS51205">
    <property type="entry name" value="VPS9"/>
    <property type="match status" value="1"/>
</dbReference>
<dbReference type="GO" id="GO:0005085">
    <property type="term" value="F:guanyl-nucleotide exchange factor activity"/>
    <property type="evidence" value="ECO:0007669"/>
    <property type="project" value="UniProtKB-KW"/>
</dbReference>
<dbReference type="InterPro" id="IPR037191">
    <property type="entry name" value="VPS9_dom_sf"/>
</dbReference>
<reference evidence="5 6" key="1">
    <citation type="journal article" date="2015" name="Nat. Commun.">
        <title>Lucilia cuprina genome unlocks parasitic fly biology to underpin future interventions.</title>
        <authorList>
            <person name="Anstead C.A."/>
            <person name="Korhonen P.K."/>
            <person name="Young N.D."/>
            <person name="Hall R.S."/>
            <person name="Jex A.R."/>
            <person name="Murali S.C."/>
            <person name="Hughes D.S."/>
            <person name="Lee S.F."/>
            <person name="Perry T."/>
            <person name="Stroehlein A.J."/>
            <person name="Ansell B.R."/>
            <person name="Breugelmans B."/>
            <person name="Hofmann A."/>
            <person name="Qu J."/>
            <person name="Dugan S."/>
            <person name="Lee S.L."/>
            <person name="Chao H."/>
            <person name="Dinh H."/>
            <person name="Han Y."/>
            <person name="Doddapaneni H.V."/>
            <person name="Worley K.C."/>
            <person name="Muzny D.M."/>
            <person name="Ioannidis P."/>
            <person name="Waterhouse R.M."/>
            <person name="Zdobnov E.M."/>
            <person name="James P.J."/>
            <person name="Bagnall N.H."/>
            <person name="Kotze A.C."/>
            <person name="Gibbs R.A."/>
            <person name="Richards S."/>
            <person name="Batterham P."/>
            <person name="Gasser R.B."/>
        </authorList>
    </citation>
    <scope>NUCLEOTIDE SEQUENCE [LARGE SCALE GENOMIC DNA]</scope>
    <source>
        <strain evidence="5 6">LS</strain>
        <tissue evidence="5">Full body</tissue>
    </source>
</reference>
<dbReference type="Pfam" id="PF25383">
    <property type="entry name" value="PH_alsin"/>
    <property type="match status" value="1"/>
</dbReference>
<evidence type="ECO:0000313" key="6">
    <source>
        <dbReference type="Proteomes" id="UP000037069"/>
    </source>
</evidence>
<dbReference type="Pfam" id="PF25389">
    <property type="entry name" value="DH_ALS2"/>
    <property type="match status" value="1"/>
</dbReference>
<dbReference type="PANTHER" id="PTHR46089:SF2">
    <property type="entry name" value="ALSIN HOMOLOG"/>
    <property type="match status" value="1"/>
</dbReference>
<keyword evidence="2" id="KW-0677">Repeat</keyword>
<dbReference type="Gene3D" id="1.20.1050.80">
    <property type="entry name" value="VPS9 domain"/>
    <property type="match status" value="1"/>
</dbReference>
<evidence type="ECO:0000256" key="3">
    <source>
        <dbReference type="PROSITE-ProRule" id="PRU00235"/>
    </source>
</evidence>
<evidence type="ECO:0000313" key="5">
    <source>
        <dbReference type="EMBL" id="KNC33553.1"/>
    </source>
</evidence>
<dbReference type="GO" id="GO:0016197">
    <property type="term" value="P:endosomal transport"/>
    <property type="evidence" value="ECO:0007669"/>
    <property type="project" value="TreeGrafter"/>
</dbReference>
<dbReference type="OrthoDB" id="48314at2759"/>
<keyword evidence="6" id="KW-1185">Reference proteome</keyword>
<dbReference type="SMART" id="SM00698">
    <property type="entry name" value="MORN"/>
    <property type="match status" value="5"/>
</dbReference>
<keyword evidence="1" id="KW-0344">Guanine-nucleotide releasing factor</keyword>
<gene>
    <name evidence="5" type="ORF">FF38_03855</name>
</gene>
<accession>A0A0L0CMH7</accession>
<dbReference type="SUPFAM" id="SSF50985">
    <property type="entry name" value="RCC1/BLIP-II"/>
    <property type="match status" value="1"/>
</dbReference>
<dbReference type="Pfam" id="PF26202">
    <property type="entry name" value="HA_Alsin"/>
    <property type="match status" value="1"/>
</dbReference>
<dbReference type="InterPro" id="IPR057248">
    <property type="entry name" value="Alsin-like_PH"/>
</dbReference>
<evidence type="ECO:0000256" key="2">
    <source>
        <dbReference type="ARBA" id="ARBA00022737"/>
    </source>
</evidence>
<dbReference type="Pfam" id="PF25384">
    <property type="entry name" value="Alsin_RLD"/>
    <property type="match status" value="1"/>
</dbReference>
<dbReference type="SUPFAM" id="SSF109993">
    <property type="entry name" value="VPS9 domain"/>
    <property type="match status" value="1"/>
</dbReference>
<dbReference type="InterPro" id="IPR009091">
    <property type="entry name" value="RCC1/BLIP-II"/>
</dbReference>
<evidence type="ECO:0000259" key="4">
    <source>
        <dbReference type="PROSITE" id="PS51205"/>
    </source>
</evidence>
<protein>
    <recommendedName>
        <fullName evidence="4">VPS9 domain-containing protein</fullName>
    </recommendedName>
</protein>
<feature type="domain" description="VPS9" evidence="4">
    <location>
        <begin position="1297"/>
        <end position="1450"/>
    </location>
</feature>
<proteinExistence type="predicted"/>
<dbReference type="InterPro" id="IPR000408">
    <property type="entry name" value="Reg_chr_condens"/>
</dbReference>
<dbReference type="InterPro" id="IPR003123">
    <property type="entry name" value="VPS9"/>
</dbReference>
<dbReference type="GO" id="GO:0005737">
    <property type="term" value="C:cytoplasm"/>
    <property type="evidence" value="ECO:0007669"/>
    <property type="project" value="TreeGrafter"/>
</dbReference>
<dbReference type="GO" id="GO:0031267">
    <property type="term" value="F:small GTPase binding"/>
    <property type="evidence" value="ECO:0007669"/>
    <property type="project" value="TreeGrafter"/>
</dbReference>
<feature type="repeat" description="RCC1" evidence="3">
    <location>
        <begin position="268"/>
        <end position="319"/>
    </location>
</feature>
<dbReference type="InterPro" id="IPR051984">
    <property type="entry name" value="Alsin"/>
</dbReference>
<dbReference type="STRING" id="7375.A0A0L0CMH7"/>
<dbReference type="Gene3D" id="2.130.10.30">
    <property type="entry name" value="Regulator of chromosome condensation 1/beta-lactamase-inhibitor protein II"/>
    <property type="match status" value="2"/>
</dbReference>
<dbReference type="InterPro" id="IPR003409">
    <property type="entry name" value="MORN"/>
</dbReference>
<dbReference type="EMBL" id="JRES01000182">
    <property type="protein sequence ID" value="KNC33553.1"/>
    <property type="molecule type" value="Genomic_DNA"/>
</dbReference>
<evidence type="ECO:0000256" key="1">
    <source>
        <dbReference type="ARBA" id="ARBA00022658"/>
    </source>
</evidence>
<dbReference type="OMA" id="CIAVYMS"/>
<dbReference type="SUPFAM" id="SSF82185">
    <property type="entry name" value="Histone H3 K4-specific methyltransferase SET7/9 N-terminal domain"/>
    <property type="match status" value="2"/>
</dbReference>